<dbReference type="Gene3D" id="2.170.270.10">
    <property type="entry name" value="SET domain"/>
    <property type="match status" value="1"/>
</dbReference>
<protein>
    <recommendedName>
        <fullName evidence="6">MYND-type domain-containing protein</fullName>
    </recommendedName>
</protein>
<evidence type="ECO:0000313" key="7">
    <source>
        <dbReference type="EMBL" id="GAU90261.1"/>
    </source>
</evidence>
<dbReference type="PANTHER" id="PTHR12197:SF251">
    <property type="entry name" value="EG:BACR7C10.4 PROTEIN"/>
    <property type="match status" value="1"/>
</dbReference>
<proteinExistence type="predicted"/>
<comment type="caution">
    <text evidence="7">The sequence shown here is derived from an EMBL/GenBank/DDBJ whole genome shotgun (WGS) entry which is preliminary data.</text>
</comment>
<feature type="chain" id="PRO_5008897339" description="MYND-type domain-containing protein" evidence="5">
    <location>
        <begin position="26"/>
        <end position="708"/>
    </location>
</feature>
<evidence type="ECO:0000256" key="4">
    <source>
        <dbReference type="PROSITE-ProRule" id="PRU00134"/>
    </source>
</evidence>
<keyword evidence="2 4" id="KW-0863">Zinc-finger</keyword>
<keyword evidence="1" id="KW-0479">Metal-binding</keyword>
<name>A0A1D1ULF4_RAMVA</name>
<dbReference type="AlphaFoldDB" id="A0A1D1ULF4"/>
<feature type="signal peptide" evidence="5">
    <location>
        <begin position="1"/>
        <end position="25"/>
    </location>
</feature>
<dbReference type="Gene3D" id="1.10.220.160">
    <property type="match status" value="1"/>
</dbReference>
<evidence type="ECO:0000256" key="1">
    <source>
        <dbReference type="ARBA" id="ARBA00022723"/>
    </source>
</evidence>
<dbReference type="PANTHER" id="PTHR12197">
    <property type="entry name" value="HISTONE-LYSINE N-METHYLTRANSFERASE SMYD"/>
    <property type="match status" value="1"/>
</dbReference>
<dbReference type="InterPro" id="IPR002893">
    <property type="entry name" value="Znf_MYND"/>
</dbReference>
<dbReference type="GO" id="GO:0005634">
    <property type="term" value="C:nucleus"/>
    <property type="evidence" value="ECO:0007669"/>
    <property type="project" value="TreeGrafter"/>
</dbReference>
<dbReference type="EMBL" id="BDGG01000001">
    <property type="protein sequence ID" value="GAU90261.1"/>
    <property type="molecule type" value="Genomic_DNA"/>
</dbReference>
<feature type="domain" description="MYND-type" evidence="6">
    <location>
        <begin position="279"/>
        <end position="323"/>
    </location>
</feature>
<accession>A0A1D1ULF4</accession>
<evidence type="ECO:0000256" key="3">
    <source>
        <dbReference type="ARBA" id="ARBA00022833"/>
    </source>
</evidence>
<keyword evidence="5" id="KW-0732">Signal</keyword>
<sequence length="708" mass="80015">MPKRWLYRIYLILTLTITLVGTVRGSDVADNKAGQEAVDKDPSLFAFYNCTGKYDVATDGTICSCNSTYDLSIYNISTWTWSVFGDISLKDMEPYLAKIKPFPSVIYYELCRYVKAPCDCQFVIPEVQVPSSQYGAADAAWAYQGCHGPYPATKKDSGAAVSKSTEFTVCVCDMSYDYNMFKQTGMKEIKVKQLTWEDCMKSAICDCIQPQDPPAASVNSASSLEAQDRGLNLADPEENVFLADLVDGKSDFAYKVGDTVFKCEPWIFSLYANKLRSHCYHCLRRPDIAEDQEIRRCMGCRFAGYCSENCQIADWKNRHKPECAILKGIIADKRLESEGNLDRLLVLLKIMTKLKRKEKGSAPGDCTPESPRTFDDLMSHEEEFLDLRPELKESYLVLKPYLDRADVEKKRKICPDFPTFIRLLGKFYINNFALYDLQHPNVVAVGRGIYLGPSILDHSCVPNALQVDVGKTVTIKVIRNIDKAENVRIAYISPFDLLENRKSYLEKRYFFTCDCPGCADPETIAKRNAMKCSNCATSIPLGAENLRQCSKTPACPQCNKTNQEAFHRALKSLAELRAFIVESKLNDKNTRKRSQDDIRALMSTACEVLASDNFVLGVAHHDAASRLLTLSGNLNEGMEHLLAAVSIRREHVRDYCYHPCFLIVKWLAQQERFMEAFALIAEVGDYFRLVVGENSQMYQAWIGNVFDL</sequence>
<dbReference type="SUPFAM" id="SSF144232">
    <property type="entry name" value="HIT/MYND zinc finger-like"/>
    <property type="match status" value="1"/>
</dbReference>
<dbReference type="InterPro" id="IPR046341">
    <property type="entry name" value="SET_dom_sf"/>
</dbReference>
<dbReference type="OrthoDB" id="265717at2759"/>
<evidence type="ECO:0000256" key="2">
    <source>
        <dbReference type="ARBA" id="ARBA00022771"/>
    </source>
</evidence>
<reference evidence="7 8" key="1">
    <citation type="journal article" date="2016" name="Nat. Commun.">
        <title>Extremotolerant tardigrade genome and improved radiotolerance of human cultured cells by tardigrade-unique protein.</title>
        <authorList>
            <person name="Hashimoto T."/>
            <person name="Horikawa D.D."/>
            <person name="Saito Y."/>
            <person name="Kuwahara H."/>
            <person name="Kozuka-Hata H."/>
            <person name="Shin-I T."/>
            <person name="Minakuchi Y."/>
            <person name="Ohishi K."/>
            <person name="Motoyama A."/>
            <person name="Aizu T."/>
            <person name="Enomoto A."/>
            <person name="Kondo K."/>
            <person name="Tanaka S."/>
            <person name="Hara Y."/>
            <person name="Koshikawa S."/>
            <person name="Sagara H."/>
            <person name="Miura T."/>
            <person name="Yokobori S."/>
            <person name="Miyagawa K."/>
            <person name="Suzuki Y."/>
            <person name="Kubo T."/>
            <person name="Oyama M."/>
            <person name="Kohara Y."/>
            <person name="Fujiyama A."/>
            <person name="Arakawa K."/>
            <person name="Katayama T."/>
            <person name="Toyoda A."/>
            <person name="Kunieda T."/>
        </authorList>
    </citation>
    <scope>NUCLEOTIDE SEQUENCE [LARGE SCALE GENOMIC DNA]</scope>
    <source>
        <strain evidence="7 8">YOKOZUNA-1</strain>
    </source>
</reference>
<dbReference type="STRING" id="947166.A0A1D1ULF4"/>
<gene>
    <name evidence="7" type="primary">RvY_02703</name>
    <name evidence="7" type="synonym">RvY_02703.1</name>
    <name evidence="7" type="ORF">RvY_02703-1</name>
</gene>
<evidence type="ECO:0000313" key="8">
    <source>
        <dbReference type="Proteomes" id="UP000186922"/>
    </source>
</evidence>
<dbReference type="Proteomes" id="UP000186922">
    <property type="component" value="Unassembled WGS sequence"/>
</dbReference>
<organism evidence="7 8">
    <name type="scientific">Ramazzottius varieornatus</name>
    <name type="common">Water bear</name>
    <name type="synonym">Tardigrade</name>
    <dbReference type="NCBI Taxonomy" id="947166"/>
    <lineage>
        <taxon>Eukaryota</taxon>
        <taxon>Metazoa</taxon>
        <taxon>Ecdysozoa</taxon>
        <taxon>Tardigrada</taxon>
        <taxon>Eutardigrada</taxon>
        <taxon>Parachela</taxon>
        <taxon>Hypsibioidea</taxon>
        <taxon>Ramazzottiidae</taxon>
        <taxon>Ramazzottius</taxon>
    </lineage>
</organism>
<dbReference type="InterPro" id="IPR050869">
    <property type="entry name" value="H3K4_H4K5_MeTrfase"/>
</dbReference>
<dbReference type="Pfam" id="PF01753">
    <property type="entry name" value="zf-MYND"/>
    <property type="match status" value="1"/>
</dbReference>
<dbReference type="GO" id="GO:0008270">
    <property type="term" value="F:zinc ion binding"/>
    <property type="evidence" value="ECO:0007669"/>
    <property type="project" value="UniProtKB-KW"/>
</dbReference>
<evidence type="ECO:0000256" key="5">
    <source>
        <dbReference type="SAM" id="SignalP"/>
    </source>
</evidence>
<evidence type="ECO:0000259" key="6">
    <source>
        <dbReference type="PROSITE" id="PS50865"/>
    </source>
</evidence>
<keyword evidence="3" id="KW-0862">Zinc</keyword>
<dbReference type="Gene3D" id="6.10.140.2220">
    <property type="match status" value="1"/>
</dbReference>
<dbReference type="SUPFAM" id="SSF82199">
    <property type="entry name" value="SET domain"/>
    <property type="match status" value="1"/>
</dbReference>
<dbReference type="PROSITE" id="PS50865">
    <property type="entry name" value="ZF_MYND_2"/>
    <property type="match status" value="1"/>
</dbReference>
<keyword evidence="8" id="KW-1185">Reference proteome</keyword>